<dbReference type="EMBL" id="BIFS01000001">
    <property type="protein sequence ID" value="GCE21001.1"/>
    <property type="molecule type" value="Genomic_DNA"/>
</dbReference>
<dbReference type="GO" id="GO:0032357">
    <property type="term" value="F:oxidized purine DNA binding"/>
    <property type="evidence" value="ECO:0007669"/>
    <property type="project" value="TreeGrafter"/>
</dbReference>
<evidence type="ECO:0000256" key="10">
    <source>
        <dbReference type="ARBA" id="ARBA00023004"/>
    </source>
</evidence>
<evidence type="ECO:0000256" key="6">
    <source>
        <dbReference type="ARBA" id="ARBA00022485"/>
    </source>
</evidence>
<evidence type="ECO:0000256" key="2">
    <source>
        <dbReference type="ARBA" id="ARBA00001966"/>
    </source>
</evidence>
<evidence type="ECO:0000256" key="8">
    <source>
        <dbReference type="ARBA" id="ARBA00022763"/>
    </source>
</evidence>
<dbReference type="SMART" id="SM00478">
    <property type="entry name" value="ENDO3c"/>
    <property type="match status" value="1"/>
</dbReference>
<name>A0A402AP83_9CHLR</name>
<dbReference type="CDD" id="cd00056">
    <property type="entry name" value="ENDO3c"/>
    <property type="match status" value="1"/>
</dbReference>
<dbReference type="SMART" id="SM00525">
    <property type="entry name" value="FES"/>
    <property type="match status" value="1"/>
</dbReference>
<dbReference type="EC" id="3.2.2.31" evidence="4"/>
<dbReference type="InterPro" id="IPR003265">
    <property type="entry name" value="HhH-GPD_domain"/>
</dbReference>
<sequence>MGKRISSSTVSSQPAPDHIAQVQSTLLSWYEREQRDLPWRLTDDPYAILVSEVMLQQTQVDRVLPKYQQFLAAFPTLADLATASTADVIAVWVPLGYNRRAVSLQSIARQVLAEYDGRIPDTIDELLKLKGVGRYTAGAIACFAYHKQVATVDTNIRRVLHRAFLGLEHPDPKANDAQMLTLAEQVLPIGHAYNWNQALMDMGATICTSGNPLCGDCPLQQQCVAYTDMSQYSLFPSGTVLRQLRKVAEKKAGYQAKPFTSTNRYFRGRIVDLLRSTPARQRIPLATLGPQIKPEFCEQDHDWLKKIIDGLVKDGLLDANEDGVRLP</sequence>
<evidence type="ECO:0000259" key="14">
    <source>
        <dbReference type="SMART" id="SM00478"/>
    </source>
</evidence>
<evidence type="ECO:0000256" key="3">
    <source>
        <dbReference type="ARBA" id="ARBA00008343"/>
    </source>
</evidence>
<keyword evidence="8" id="KW-0227">DNA damage</keyword>
<keyword evidence="16" id="KW-1185">Reference proteome</keyword>
<dbReference type="SUPFAM" id="SSF48150">
    <property type="entry name" value="DNA-glycosylase"/>
    <property type="match status" value="1"/>
</dbReference>
<dbReference type="InterPro" id="IPR023170">
    <property type="entry name" value="HhH_base_excis_C"/>
</dbReference>
<evidence type="ECO:0000256" key="13">
    <source>
        <dbReference type="ARBA" id="ARBA00023295"/>
    </source>
</evidence>
<keyword evidence="12" id="KW-0234">DNA repair</keyword>
<dbReference type="AlphaFoldDB" id="A0A402AP83"/>
<dbReference type="GO" id="GO:0006284">
    <property type="term" value="P:base-excision repair"/>
    <property type="evidence" value="ECO:0007669"/>
    <property type="project" value="InterPro"/>
</dbReference>
<evidence type="ECO:0000256" key="1">
    <source>
        <dbReference type="ARBA" id="ARBA00000843"/>
    </source>
</evidence>
<dbReference type="GO" id="GO:0051539">
    <property type="term" value="F:4 iron, 4 sulfur cluster binding"/>
    <property type="evidence" value="ECO:0007669"/>
    <property type="project" value="UniProtKB-KW"/>
</dbReference>
<comment type="caution">
    <text evidence="15">The sequence shown here is derived from an EMBL/GenBank/DDBJ whole genome shotgun (WGS) entry which is preliminary data.</text>
</comment>
<dbReference type="GO" id="GO:0034039">
    <property type="term" value="F:8-oxo-7,8-dihydroguanine DNA N-glycosylase activity"/>
    <property type="evidence" value="ECO:0007669"/>
    <property type="project" value="TreeGrafter"/>
</dbReference>
<evidence type="ECO:0000256" key="11">
    <source>
        <dbReference type="ARBA" id="ARBA00023014"/>
    </source>
</evidence>
<comment type="similarity">
    <text evidence="3">Belongs to the Nth/MutY family.</text>
</comment>
<dbReference type="PROSITE" id="PS00764">
    <property type="entry name" value="ENDONUCLEASE_III_1"/>
    <property type="match status" value="1"/>
</dbReference>
<dbReference type="Gene3D" id="1.10.340.30">
    <property type="entry name" value="Hypothetical protein, domain 2"/>
    <property type="match status" value="1"/>
</dbReference>
<protein>
    <recommendedName>
        <fullName evidence="5">Adenine DNA glycosylase</fullName>
        <ecNumber evidence="4">3.2.2.31</ecNumber>
    </recommendedName>
</protein>
<keyword evidence="9" id="KW-0378">Hydrolase</keyword>
<dbReference type="InterPro" id="IPR044298">
    <property type="entry name" value="MIG/MutY"/>
</dbReference>
<comment type="cofactor">
    <cofactor evidence="2">
        <name>[4Fe-4S] cluster</name>
        <dbReference type="ChEBI" id="CHEBI:49883"/>
    </cofactor>
</comment>
<proteinExistence type="inferred from homology"/>
<dbReference type="Pfam" id="PF00730">
    <property type="entry name" value="HhH-GPD"/>
    <property type="match status" value="1"/>
</dbReference>
<comment type="catalytic activity">
    <reaction evidence="1">
        <text>Hydrolyzes free adenine bases from 7,8-dihydro-8-oxoguanine:adenine mismatched double-stranded DNA, leaving an apurinic site.</text>
        <dbReference type="EC" id="3.2.2.31"/>
    </reaction>
</comment>
<dbReference type="PANTHER" id="PTHR42944">
    <property type="entry name" value="ADENINE DNA GLYCOSYLASE"/>
    <property type="match status" value="1"/>
</dbReference>
<keyword evidence="10" id="KW-0408">Iron</keyword>
<keyword evidence="7" id="KW-0479">Metal-binding</keyword>
<dbReference type="InterPro" id="IPR003651">
    <property type="entry name" value="Endonuclease3_FeS-loop_motif"/>
</dbReference>
<dbReference type="GO" id="GO:0000701">
    <property type="term" value="F:purine-specific mismatch base pair DNA N-glycosylase activity"/>
    <property type="evidence" value="ECO:0007669"/>
    <property type="project" value="UniProtKB-EC"/>
</dbReference>
<keyword evidence="13" id="KW-0326">Glycosidase</keyword>
<evidence type="ECO:0000313" key="15">
    <source>
        <dbReference type="EMBL" id="GCE21001.1"/>
    </source>
</evidence>
<evidence type="ECO:0000256" key="4">
    <source>
        <dbReference type="ARBA" id="ARBA00012045"/>
    </source>
</evidence>
<evidence type="ECO:0000256" key="5">
    <source>
        <dbReference type="ARBA" id="ARBA00022023"/>
    </source>
</evidence>
<dbReference type="Proteomes" id="UP000287188">
    <property type="component" value="Unassembled WGS sequence"/>
</dbReference>
<accession>A0A402AP83</accession>
<dbReference type="Gene3D" id="1.10.1670.10">
    <property type="entry name" value="Helix-hairpin-Helix base-excision DNA repair enzymes (C-terminal)"/>
    <property type="match status" value="1"/>
</dbReference>
<gene>
    <name evidence="15" type="ORF">KDK_48010</name>
</gene>
<evidence type="ECO:0000256" key="12">
    <source>
        <dbReference type="ARBA" id="ARBA00023204"/>
    </source>
</evidence>
<evidence type="ECO:0000256" key="9">
    <source>
        <dbReference type="ARBA" id="ARBA00022801"/>
    </source>
</evidence>
<dbReference type="GO" id="GO:0006298">
    <property type="term" value="P:mismatch repair"/>
    <property type="evidence" value="ECO:0007669"/>
    <property type="project" value="TreeGrafter"/>
</dbReference>
<dbReference type="RefSeq" id="WP_126552574.1">
    <property type="nucleotide sequence ID" value="NZ_BIFS01000001.1"/>
</dbReference>
<dbReference type="InterPro" id="IPR011257">
    <property type="entry name" value="DNA_glycosylase"/>
</dbReference>
<dbReference type="InterPro" id="IPR000445">
    <property type="entry name" value="HhH_motif"/>
</dbReference>
<dbReference type="InterPro" id="IPR004035">
    <property type="entry name" value="Endouclease-III_FeS-bd_BS"/>
</dbReference>
<feature type="domain" description="HhH-GPD" evidence="14">
    <location>
        <begin position="54"/>
        <end position="205"/>
    </location>
</feature>
<keyword evidence="6" id="KW-0004">4Fe-4S</keyword>
<dbReference type="GO" id="GO:0046872">
    <property type="term" value="F:metal ion binding"/>
    <property type="evidence" value="ECO:0007669"/>
    <property type="project" value="UniProtKB-KW"/>
</dbReference>
<dbReference type="GO" id="GO:0035485">
    <property type="term" value="F:adenine/guanine mispair binding"/>
    <property type="evidence" value="ECO:0007669"/>
    <property type="project" value="TreeGrafter"/>
</dbReference>
<evidence type="ECO:0000256" key="7">
    <source>
        <dbReference type="ARBA" id="ARBA00022723"/>
    </source>
</evidence>
<reference evidence="16" key="1">
    <citation type="submission" date="2018-12" db="EMBL/GenBank/DDBJ databases">
        <title>Tengunoibacter tsumagoiensis gen. nov., sp. nov., Dictyobacter kobayashii sp. nov., D. alpinus sp. nov., and D. joshuensis sp. nov. and description of Dictyobacteraceae fam. nov. within the order Ktedonobacterales isolated from Tengu-no-mugimeshi.</title>
        <authorList>
            <person name="Wang C.M."/>
            <person name="Zheng Y."/>
            <person name="Sakai Y."/>
            <person name="Toyoda A."/>
            <person name="Minakuchi Y."/>
            <person name="Abe K."/>
            <person name="Yokota A."/>
            <person name="Yabe S."/>
        </authorList>
    </citation>
    <scope>NUCLEOTIDE SEQUENCE [LARGE SCALE GENOMIC DNA]</scope>
    <source>
        <strain evidence="16">Uno11</strain>
    </source>
</reference>
<dbReference type="OrthoDB" id="9802365at2"/>
<keyword evidence="11" id="KW-0411">Iron-sulfur</keyword>
<dbReference type="Pfam" id="PF00633">
    <property type="entry name" value="HHH"/>
    <property type="match status" value="1"/>
</dbReference>
<organism evidence="15 16">
    <name type="scientific">Dictyobacter kobayashii</name>
    <dbReference type="NCBI Taxonomy" id="2014872"/>
    <lineage>
        <taxon>Bacteria</taxon>
        <taxon>Bacillati</taxon>
        <taxon>Chloroflexota</taxon>
        <taxon>Ktedonobacteria</taxon>
        <taxon>Ktedonobacterales</taxon>
        <taxon>Dictyobacteraceae</taxon>
        <taxon>Dictyobacter</taxon>
    </lineage>
</organism>
<dbReference type="PANTHER" id="PTHR42944:SF1">
    <property type="entry name" value="ADENINE DNA GLYCOSYLASE"/>
    <property type="match status" value="1"/>
</dbReference>
<evidence type="ECO:0000313" key="16">
    <source>
        <dbReference type="Proteomes" id="UP000287188"/>
    </source>
</evidence>